<protein>
    <submittedName>
        <fullName evidence="1">Uncharacterized protein</fullName>
    </submittedName>
</protein>
<reference evidence="1 2" key="1">
    <citation type="submission" date="2014-04" db="EMBL/GenBank/DDBJ databases">
        <authorList>
            <person name="Sears C."/>
            <person name="Carroll K."/>
            <person name="Sack B.R."/>
            <person name="Qadri F."/>
            <person name="Myers L.L."/>
            <person name="Chung G.-T."/>
            <person name="Escheverria P."/>
            <person name="Fraser C.M."/>
            <person name="Sadzewicz L."/>
            <person name="Shefchek K.A."/>
            <person name="Tallon L."/>
            <person name="Das S.P."/>
            <person name="Daugherty S."/>
            <person name="Mongodin E.F."/>
        </authorList>
    </citation>
    <scope>NUCLEOTIDE SEQUENCE [LARGE SCALE GENOMIC DNA]</scope>
    <source>
        <strain evidence="1 2">3978 T3 ii</strain>
    </source>
</reference>
<dbReference type="Proteomes" id="UP000028013">
    <property type="component" value="Unassembled WGS sequence"/>
</dbReference>
<dbReference type="RefSeq" id="WP_035447202.1">
    <property type="nucleotide sequence ID" value="NZ_JNHN01000184.1"/>
</dbReference>
<proteinExistence type="predicted"/>
<name>A0A078RYN3_BACUN</name>
<dbReference type="AlphaFoldDB" id="A0A078RYN3"/>
<dbReference type="EMBL" id="JNHN01000184">
    <property type="protein sequence ID" value="KDS47926.1"/>
    <property type="molecule type" value="Genomic_DNA"/>
</dbReference>
<evidence type="ECO:0000313" key="2">
    <source>
        <dbReference type="Proteomes" id="UP000028013"/>
    </source>
</evidence>
<evidence type="ECO:0000313" key="1">
    <source>
        <dbReference type="EMBL" id="KDS47926.1"/>
    </source>
</evidence>
<organism evidence="1 2">
    <name type="scientific">Bacteroides uniformis str. 3978 T3 ii</name>
    <dbReference type="NCBI Taxonomy" id="1339349"/>
    <lineage>
        <taxon>Bacteria</taxon>
        <taxon>Pseudomonadati</taxon>
        <taxon>Bacteroidota</taxon>
        <taxon>Bacteroidia</taxon>
        <taxon>Bacteroidales</taxon>
        <taxon>Bacteroidaceae</taxon>
        <taxon>Bacteroides</taxon>
    </lineage>
</organism>
<comment type="caution">
    <text evidence="1">The sequence shown here is derived from an EMBL/GenBank/DDBJ whole genome shotgun (WGS) entry which is preliminary data.</text>
</comment>
<sequence>MNITEYAENLFNLAYSQEMIDFITNLGDISSDEWRMKVTAIRGYYFFVFYKSTNQFFIVGYMRRGNNTTDFVYINLNNAFILSQHLLSRFRKRVVANGIKYDLRGQMFDILEHSIQTLININEEMYLCNTGISDKYNDNYFAWTKFGLIPVIRYSDIVFCGTTFISVDMLNEKQKELWDSVHSKLLEHNLLRGNRK</sequence>
<accession>A0A078RYN3</accession>
<gene>
    <name evidence="1" type="ORF">M094_2857</name>
</gene>